<protein>
    <recommendedName>
        <fullName evidence="1">Ice-binding protein C-terminal domain-containing protein</fullName>
    </recommendedName>
</protein>
<gene>
    <name evidence="2" type="ORF">Hsar01_00955</name>
</gene>
<evidence type="ECO:0000313" key="3">
    <source>
        <dbReference type="Proteomes" id="UP001476282"/>
    </source>
</evidence>
<evidence type="ECO:0000259" key="1">
    <source>
        <dbReference type="Pfam" id="PF07589"/>
    </source>
</evidence>
<dbReference type="InterPro" id="IPR013424">
    <property type="entry name" value="Ice-binding_C"/>
</dbReference>
<evidence type="ECO:0000313" key="2">
    <source>
        <dbReference type="EMBL" id="GAA5481744.1"/>
    </source>
</evidence>
<dbReference type="Proteomes" id="UP001476282">
    <property type="component" value="Unassembled WGS sequence"/>
</dbReference>
<comment type="caution">
    <text evidence="2">The sequence shown here is derived from an EMBL/GenBank/DDBJ whole genome shotgun (WGS) entry which is preliminary data.</text>
</comment>
<accession>A0ABP9UR07</accession>
<organism evidence="2 3">
    <name type="scientific">Haloferula sargassicola</name>
    <dbReference type="NCBI Taxonomy" id="490096"/>
    <lineage>
        <taxon>Bacteria</taxon>
        <taxon>Pseudomonadati</taxon>
        <taxon>Verrucomicrobiota</taxon>
        <taxon>Verrucomicrobiia</taxon>
        <taxon>Verrucomicrobiales</taxon>
        <taxon>Verrucomicrobiaceae</taxon>
        <taxon>Haloferula</taxon>
    </lineage>
</organism>
<feature type="domain" description="Ice-binding protein C-terminal" evidence="1">
    <location>
        <begin position="211"/>
        <end position="233"/>
    </location>
</feature>
<reference evidence="2 3" key="1">
    <citation type="submission" date="2024-02" db="EMBL/GenBank/DDBJ databases">
        <title>Haloferula sargassicola NBRC 104335.</title>
        <authorList>
            <person name="Ichikawa N."/>
            <person name="Katano-Makiyama Y."/>
            <person name="Hidaka K."/>
        </authorList>
    </citation>
    <scope>NUCLEOTIDE SEQUENCE [LARGE SCALE GENOMIC DNA]</scope>
    <source>
        <strain evidence="2 3">NBRC 104335</strain>
    </source>
</reference>
<dbReference type="Pfam" id="PF07589">
    <property type="entry name" value="PEP-CTERM"/>
    <property type="match status" value="1"/>
</dbReference>
<name>A0ABP9UR07_9BACT</name>
<keyword evidence="3" id="KW-1185">Reference proteome</keyword>
<dbReference type="EMBL" id="BAABRI010000004">
    <property type="protein sequence ID" value="GAA5481744.1"/>
    <property type="molecule type" value="Genomic_DNA"/>
</dbReference>
<sequence>MLGLVAAANGQTVTYYDGTGPVPNNSYYRTDSRVVSADPGTTGQYAVTFNDFRGGGTGTEYSIDPAGLYMTTWVHGDGSTSVVYDFCSELFVGINNPPPAYTVTPGFGTLGTSEQSNLSAFLSNAIPLYDAAPDDGTKAIYAAAMQIGIWQVIEGSNISVAGSYPGDATTAVGYASDWLTNVGNGTWVDQGNFNYYYADAPGEQDRLWVEAVPEPSAALLGLLGFGLMARRRR</sequence>
<proteinExistence type="predicted"/>